<name>A0ACC6UZH2_9CREN</name>
<comment type="caution">
    <text evidence="1">The sequence shown here is derived from an EMBL/GenBank/DDBJ whole genome shotgun (WGS) entry which is preliminary data.</text>
</comment>
<organism evidence="1 2">
    <name type="scientific">Thermoproteus sp. AZ2</name>
    <dbReference type="NCBI Taxonomy" id="1609232"/>
    <lineage>
        <taxon>Archaea</taxon>
        <taxon>Thermoproteota</taxon>
        <taxon>Thermoprotei</taxon>
        <taxon>Thermoproteales</taxon>
        <taxon>Thermoproteaceae</taxon>
        <taxon>Thermoproteus</taxon>
    </lineage>
</organism>
<dbReference type="EC" id="1.1.-.-" evidence="1"/>
<gene>
    <name evidence="1" type="ORF">TU35_000695</name>
</gene>
<reference evidence="1" key="1">
    <citation type="submission" date="2024-07" db="EMBL/GenBank/DDBJ databases">
        <title>Metagenome and Metagenome-Assembled Genomes of Archaea from a hot spring from the geothermal field of Los Azufres, Mexico.</title>
        <authorList>
            <person name="Marin-Paredes R."/>
            <person name="Martinez-Romero E."/>
            <person name="Servin-Garciduenas L.E."/>
        </authorList>
    </citation>
    <scope>NUCLEOTIDE SEQUENCE</scope>
</reference>
<proteinExistence type="predicted"/>
<evidence type="ECO:0000313" key="2">
    <source>
        <dbReference type="Proteomes" id="UP000033636"/>
    </source>
</evidence>
<sequence>MEITVAGTGRMGSAFVKRAAALGHAVYAWNRTRERLAGLPAKPVSLEEARGLVAVFVADDEAMLEVVDKLRGDAVVLMGTYSVEATADAVRRLAARGIPAVSSPIVGGPGNVERGDAIYLVGGDRRKVEELAPLYSQLGKAVFLGSAEEAAALKLAYNALLIGVVAVLGEAASLAKAYGILDKYRDLLSMTVFKDIGAAYLDRIFSASQGTFALKHAAKDLRYAALAASRRGLPLSAISAVKSLYEVLTALGRGDDYYVRAGALEGGSA</sequence>
<accession>A0ACC6UZH2</accession>
<keyword evidence="1" id="KW-0560">Oxidoreductase</keyword>
<dbReference type="EMBL" id="JZWT02000002">
    <property type="protein sequence ID" value="MFB6489760.1"/>
    <property type="molecule type" value="Genomic_DNA"/>
</dbReference>
<dbReference type="Proteomes" id="UP000033636">
    <property type="component" value="Unassembled WGS sequence"/>
</dbReference>
<evidence type="ECO:0000313" key="1">
    <source>
        <dbReference type="EMBL" id="MFB6489760.1"/>
    </source>
</evidence>
<protein>
    <submittedName>
        <fullName evidence="1">NAD(P)-dependent oxidoreductase</fullName>
        <ecNumber evidence="1">1.1.-.-</ecNumber>
    </submittedName>
</protein>